<evidence type="ECO:0000256" key="1">
    <source>
        <dbReference type="SAM" id="MobiDB-lite"/>
    </source>
</evidence>
<accession>A0AA39T0K7</accession>
<evidence type="ECO:0008006" key="5">
    <source>
        <dbReference type="Google" id="ProtNLM"/>
    </source>
</evidence>
<evidence type="ECO:0000313" key="3">
    <source>
        <dbReference type="EMBL" id="KAK0609556.1"/>
    </source>
</evidence>
<sequence>MSRKLANVVSTLFTFYFSSFTPRVLATRPCGVTIEPFPWTISEWTYDGPDTSLQGRASTDAVVGMYLTTDRSQYSCLGMWPEPWGGRTEDGKAVLWHACINNFQTGKLVDEEVSFALDWKKRILYAAHLFVCGDGDRNGVGTLFSLRNTATNDTFQCSGPNQVPGSDEITGSCTTPRPHSDFPPKGNGTTSASFHFNTDRRILTVKQSWVCNDSDPPEMTHGWTWR</sequence>
<dbReference type="EMBL" id="JAULSR010000013">
    <property type="protein sequence ID" value="KAK0609556.1"/>
    <property type="molecule type" value="Genomic_DNA"/>
</dbReference>
<protein>
    <recommendedName>
        <fullName evidence="5">Vitelline coat lysin M7</fullName>
    </recommendedName>
</protein>
<feature type="region of interest" description="Disordered" evidence="1">
    <location>
        <begin position="169"/>
        <end position="190"/>
    </location>
</feature>
<feature type="signal peptide" evidence="2">
    <location>
        <begin position="1"/>
        <end position="26"/>
    </location>
</feature>
<comment type="caution">
    <text evidence="3">The sequence shown here is derived from an EMBL/GenBank/DDBJ whole genome shotgun (WGS) entry which is preliminary data.</text>
</comment>
<keyword evidence="4" id="KW-1185">Reference proteome</keyword>
<dbReference type="AlphaFoldDB" id="A0AA39T0K7"/>
<proteinExistence type="predicted"/>
<reference evidence="3" key="1">
    <citation type="submission" date="2023-06" db="EMBL/GenBank/DDBJ databases">
        <title>Genome-scale phylogeny and comparative genomics of the fungal order Sordariales.</title>
        <authorList>
            <consortium name="Lawrence Berkeley National Laboratory"/>
            <person name="Hensen N."/>
            <person name="Bonometti L."/>
            <person name="Westerberg I."/>
            <person name="Brannstrom I.O."/>
            <person name="Guillou S."/>
            <person name="Cros-Aarteil S."/>
            <person name="Calhoun S."/>
            <person name="Haridas S."/>
            <person name="Kuo A."/>
            <person name="Mondo S."/>
            <person name="Pangilinan J."/>
            <person name="Riley R."/>
            <person name="LaButti K."/>
            <person name="Andreopoulos B."/>
            <person name="Lipzen A."/>
            <person name="Chen C."/>
            <person name="Yanf M."/>
            <person name="Daum C."/>
            <person name="Ng V."/>
            <person name="Clum A."/>
            <person name="Steindorff A."/>
            <person name="Ohm R."/>
            <person name="Martin F."/>
            <person name="Silar P."/>
            <person name="Natvig D."/>
            <person name="Lalanne C."/>
            <person name="Gautier V."/>
            <person name="Ament-velasquez S.L."/>
            <person name="Kruys A."/>
            <person name="Hutchinson M.I."/>
            <person name="Powell A.J."/>
            <person name="Barry K."/>
            <person name="Miller A.N."/>
            <person name="Grigoriev I.V."/>
            <person name="Debuchy R."/>
            <person name="Gladieux P."/>
            <person name="Thoren M.H."/>
            <person name="Johannesson H."/>
        </authorList>
    </citation>
    <scope>NUCLEOTIDE SEQUENCE</scope>
    <source>
        <strain evidence="3">SMH3391-2</strain>
    </source>
</reference>
<dbReference type="Proteomes" id="UP001174934">
    <property type="component" value="Unassembled WGS sequence"/>
</dbReference>
<organism evidence="3 4">
    <name type="scientific">Bombardia bombarda</name>
    <dbReference type="NCBI Taxonomy" id="252184"/>
    <lineage>
        <taxon>Eukaryota</taxon>
        <taxon>Fungi</taxon>
        <taxon>Dikarya</taxon>
        <taxon>Ascomycota</taxon>
        <taxon>Pezizomycotina</taxon>
        <taxon>Sordariomycetes</taxon>
        <taxon>Sordariomycetidae</taxon>
        <taxon>Sordariales</taxon>
        <taxon>Lasiosphaeriaceae</taxon>
        <taxon>Bombardia</taxon>
    </lineage>
</organism>
<evidence type="ECO:0000313" key="4">
    <source>
        <dbReference type="Proteomes" id="UP001174934"/>
    </source>
</evidence>
<keyword evidence="2" id="KW-0732">Signal</keyword>
<evidence type="ECO:0000256" key="2">
    <source>
        <dbReference type="SAM" id="SignalP"/>
    </source>
</evidence>
<gene>
    <name evidence="3" type="ORF">B0T17DRAFT_621606</name>
</gene>
<feature type="chain" id="PRO_5041352274" description="Vitelline coat lysin M7" evidence="2">
    <location>
        <begin position="27"/>
        <end position="226"/>
    </location>
</feature>
<name>A0AA39T0K7_9PEZI</name>